<comment type="similarity">
    <text evidence="18">Belongs to the AccD/PCCB family.</text>
</comment>
<dbReference type="Gene3D" id="3.90.226.10">
    <property type="entry name" value="2-enoyl-CoA Hydratase, Chain A, domain 1"/>
    <property type="match status" value="2"/>
</dbReference>
<evidence type="ECO:0000256" key="1">
    <source>
        <dbReference type="ARBA" id="ARBA00004496"/>
    </source>
</evidence>
<evidence type="ECO:0000256" key="5">
    <source>
        <dbReference type="ARBA" id="ARBA00011664"/>
    </source>
</evidence>
<sequence>MTGLAPLATTAREGPDWTLCPACRALIFDPRLRRNLWVCPDCARHLPMTAQRRLATLFDPGSVRQADIAVADTDPLGFTDALPYPRRREDARRRTGLTEAAVVVSGTVEGAPVVAAVMDFRFMGGSMGAAVGDLVAGAADLALCERTPLLLVTCSGGARMQEGAVSLMQLARTSEAMGRLDAAGILTVSLVTDPTFGGVAASFATLADVIIAEPGARLGFAGPRVIEQTIRRPLPAGFQTAEFLHGRGLIDLVCPRGRLRPTLRRVLALGGPPSARRNPRPVEPAGTAPPGDAGGLVTDPADLPERDPWHSVRLARDIARPGVADFAARAFADVQELHGDRLSKDCPAIFGGLARLGRTTVLLLGTRKGHTAAELAAHDFGMASPAGYRKVARLLRLAAKLGVPVVALVDTPGAYPGVEAEQDGQAYAIADCLRLMAGLPVPVVTVIAGEGGSGGALALSVADRVLMFADAVYCVISPEGCAAILWNSAAQAPRAAAAMRVGARDLLRLGVVDAVIPEPPGGTQADHQAAADLLRDAVTRQLAELSHIPRADLPGLRADRFRRFATLPPQPATATTVAAAPAAGRRG</sequence>
<comment type="cofactor">
    <cofactor evidence="18">
        <name>Zn(2+)</name>
        <dbReference type="ChEBI" id="CHEBI:29105"/>
    </cofactor>
    <text evidence="18">Binds 1 zinc ion per subunit.</text>
</comment>
<dbReference type="PANTHER" id="PTHR42853">
    <property type="entry name" value="ACETYL-COENZYME A CARBOXYLASE CARBOXYL TRANSFERASE SUBUNIT ALPHA"/>
    <property type="match status" value="1"/>
</dbReference>
<keyword evidence="13 17" id="KW-0443">Lipid metabolism</keyword>
<evidence type="ECO:0000256" key="12">
    <source>
        <dbReference type="ARBA" id="ARBA00022840"/>
    </source>
</evidence>
<accession>K4I6B5</accession>
<dbReference type="Pfam" id="PF03255">
    <property type="entry name" value="ACCA"/>
    <property type="match status" value="1"/>
</dbReference>
<dbReference type="SUPFAM" id="SSF52096">
    <property type="entry name" value="ClpP/crotonase"/>
    <property type="match status" value="2"/>
</dbReference>
<keyword evidence="14 17" id="KW-0275">Fatty acid biosynthesis</keyword>
<dbReference type="PROSITE" id="PS50980">
    <property type="entry name" value="COA_CT_NTER"/>
    <property type="match status" value="1"/>
</dbReference>
<dbReference type="HAMAP" id="MF_01395">
    <property type="entry name" value="AcetylCoA_CT_beta"/>
    <property type="match status" value="1"/>
</dbReference>
<evidence type="ECO:0000256" key="14">
    <source>
        <dbReference type="ARBA" id="ARBA00023160"/>
    </source>
</evidence>
<keyword evidence="7 17" id="KW-0444">Lipid biosynthesis</keyword>
<evidence type="ECO:0000259" key="21">
    <source>
        <dbReference type="PROSITE" id="PS50989"/>
    </source>
</evidence>
<dbReference type="InterPro" id="IPR000438">
    <property type="entry name" value="Acetyl_CoA_COase_Trfase_b_su"/>
</dbReference>
<evidence type="ECO:0000256" key="19">
    <source>
        <dbReference type="SAM" id="MobiDB-lite"/>
    </source>
</evidence>
<dbReference type="GO" id="GO:0008270">
    <property type="term" value="F:zinc ion binding"/>
    <property type="evidence" value="ECO:0007669"/>
    <property type="project" value="UniProtKB-UniRule"/>
</dbReference>
<feature type="binding site" evidence="18">
    <location>
        <position position="20"/>
    </location>
    <ligand>
        <name>Zn(2+)</name>
        <dbReference type="ChEBI" id="CHEBI:29105"/>
    </ligand>
</feature>
<keyword evidence="12 17" id="KW-0067">ATP-binding</keyword>
<dbReference type="GO" id="GO:0009317">
    <property type="term" value="C:acetyl-CoA carboxylase complex"/>
    <property type="evidence" value="ECO:0007669"/>
    <property type="project" value="InterPro"/>
</dbReference>
<dbReference type="InterPro" id="IPR001095">
    <property type="entry name" value="Acetyl_CoA_COase_a_su"/>
</dbReference>
<keyword evidence="10 18" id="KW-0863">Zinc-finger</keyword>
<dbReference type="PROSITE" id="PS50989">
    <property type="entry name" value="COA_CT_CTER"/>
    <property type="match status" value="1"/>
</dbReference>
<keyword evidence="9 17" id="KW-0547">Nucleotide-binding</keyword>
<evidence type="ECO:0000256" key="16">
    <source>
        <dbReference type="ARBA" id="ARBA00049152"/>
    </source>
</evidence>
<dbReference type="GO" id="GO:2001295">
    <property type="term" value="P:malonyl-CoA biosynthetic process"/>
    <property type="evidence" value="ECO:0007669"/>
    <property type="project" value="UniProtKB-UniRule"/>
</dbReference>
<dbReference type="NCBIfam" id="NF041504">
    <property type="entry name" value="AccA_sub"/>
    <property type="match status" value="1"/>
</dbReference>
<keyword evidence="11 17" id="KW-0276">Fatty acid metabolism</keyword>
<dbReference type="InterPro" id="IPR011763">
    <property type="entry name" value="COA_CT_C"/>
</dbReference>
<keyword evidence="18" id="KW-0479">Metal-binding</keyword>
<comment type="pathway">
    <text evidence="2 17">Lipid metabolism; malonyl-CoA biosynthesis; malonyl-CoA from acetyl-CoA: step 1/1.</text>
</comment>
<dbReference type="InterPro" id="IPR029045">
    <property type="entry name" value="ClpP/crotonase-like_dom_sf"/>
</dbReference>
<comment type="similarity">
    <text evidence="3">In the C-terminal section; belongs to the AccA family.</text>
</comment>
<evidence type="ECO:0000256" key="6">
    <source>
        <dbReference type="ARBA" id="ARBA00022490"/>
    </source>
</evidence>
<feature type="domain" description="CoA carboxyltransferase C-terminal" evidence="21">
    <location>
        <begin position="300"/>
        <end position="544"/>
    </location>
</feature>
<reference evidence="22" key="1">
    <citation type="journal article" date="2012" name="Angew. Chem. Int. Ed. Engl.">
        <title>Heterologous Expression and Manipulation of Three Tetracycline Biosynthetic Pathways.</title>
        <authorList>
            <person name="Wang P."/>
            <person name="Kim W."/>
            <person name="Pickens L.B."/>
            <person name="Gao X."/>
            <person name="Tang Y."/>
        </authorList>
    </citation>
    <scope>NUCLEOTIDE SEQUENCE</scope>
    <source>
        <strain evidence="22">SC14051</strain>
    </source>
</reference>
<evidence type="ECO:0000256" key="4">
    <source>
        <dbReference type="ARBA" id="ARBA00010284"/>
    </source>
</evidence>
<name>K4I6B5_9ACTN</name>
<evidence type="ECO:0000313" key="22">
    <source>
        <dbReference type="EMBL" id="AFU65907.1"/>
    </source>
</evidence>
<evidence type="ECO:0000256" key="11">
    <source>
        <dbReference type="ARBA" id="ARBA00022832"/>
    </source>
</evidence>
<evidence type="ECO:0000256" key="7">
    <source>
        <dbReference type="ARBA" id="ARBA00022516"/>
    </source>
</evidence>
<proteinExistence type="inferred from homology"/>
<keyword evidence="8 17" id="KW-0808">Transferase</keyword>
<evidence type="ECO:0000259" key="20">
    <source>
        <dbReference type="PROSITE" id="PS50980"/>
    </source>
</evidence>
<feature type="region of interest" description="Disordered" evidence="19">
    <location>
        <begin position="269"/>
        <end position="296"/>
    </location>
</feature>
<evidence type="ECO:0000256" key="13">
    <source>
        <dbReference type="ARBA" id="ARBA00023098"/>
    </source>
</evidence>
<comment type="function">
    <text evidence="15 18">Component of the acetyl coenzyme A carboxylase (ACC) complex. Biotin carboxylase (BC) catalyzes the carboxylation of biotin on its carrier protein (BCCP) and then the CO(2) group is transferred by the transcarboxylase to acetyl-CoA to form malonyl-CoA.</text>
</comment>
<dbReference type="GO" id="GO:0003989">
    <property type="term" value="F:acetyl-CoA carboxylase activity"/>
    <property type="evidence" value="ECO:0007669"/>
    <property type="project" value="InterPro"/>
</dbReference>
<evidence type="ECO:0000256" key="3">
    <source>
        <dbReference type="ARBA" id="ARBA00006276"/>
    </source>
</evidence>
<feature type="binding site" evidence="18">
    <location>
        <position position="23"/>
    </location>
    <ligand>
        <name>Zn(2+)</name>
        <dbReference type="ChEBI" id="CHEBI:29105"/>
    </ligand>
</feature>
<dbReference type="PRINTS" id="PR01070">
    <property type="entry name" value="ACCCTRFRASEB"/>
</dbReference>
<organism evidence="22">
    <name type="scientific">Dactylosporangium sp. SC14051</name>
    <dbReference type="NCBI Taxonomy" id="1239282"/>
    <lineage>
        <taxon>Bacteria</taxon>
        <taxon>Bacillati</taxon>
        <taxon>Actinomycetota</taxon>
        <taxon>Actinomycetes</taxon>
        <taxon>Micromonosporales</taxon>
        <taxon>Micromonosporaceae</taxon>
        <taxon>Dactylosporangium</taxon>
    </lineage>
</organism>
<evidence type="ECO:0000256" key="15">
    <source>
        <dbReference type="ARBA" id="ARBA00025280"/>
    </source>
</evidence>
<comment type="catalytic activity">
    <reaction evidence="16 17">
        <text>N(6)-carboxybiotinyl-L-lysyl-[protein] + acetyl-CoA = N(6)-biotinyl-L-lysyl-[protein] + malonyl-CoA</text>
        <dbReference type="Rhea" id="RHEA:54728"/>
        <dbReference type="Rhea" id="RHEA-COMP:10505"/>
        <dbReference type="Rhea" id="RHEA-COMP:10506"/>
        <dbReference type="ChEBI" id="CHEBI:57288"/>
        <dbReference type="ChEBI" id="CHEBI:57384"/>
        <dbReference type="ChEBI" id="CHEBI:83144"/>
        <dbReference type="ChEBI" id="CHEBI:83145"/>
        <dbReference type="EC" id="2.1.3.15"/>
    </reaction>
</comment>
<dbReference type="PANTHER" id="PTHR42853:SF3">
    <property type="entry name" value="ACETYL-COENZYME A CARBOXYLASE CARBOXYL TRANSFERASE SUBUNIT ALPHA, CHLOROPLASTIC"/>
    <property type="match status" value="1"/>
</dbReference>
<evidence type="ECO:0000256" key="9">
    <source>
        <dbReference type="ARBA" id="ARBA00022741"/>
    </source>
</evidence>
<dbReference type="GO" id="GO:0006633">
    <property type="term" value="P:fatty acid biosynthetic process"/>
    <property type="evidence" value="ECO:0007669"/>
    <property type="project" value="UniProtKB-KW"/>
</dbReference>
<keyword evidence="6 17" id="KW-0963">Cytoplasm</keyword>
<dbReference type="InterPro" id="IPR011762">
    <property type="entry name" value="COA_CT_N"/>
</dbReference>
<dbReference type="UniPathway" id="UPA00655">
    <property type="reaction ID" value="UER00711"/>
</dbReference>
<comment type="subunit">
    <text evidence="17">Acetyl-CoA carboxylase is a heterohexamer composed of biotin carboxyl carrier protein (AccB), biotin carboxylase (AccC) and two subunits each of ACCase subunit alpha (AccA) and ACCase subunit beta (AccD).</text>
</comment>
<evidence type="ECO:0000256" key="8">
    <source>
        <dbReference type="ARBA" id="ARBA00022679"/>
    </source>
</evidence>
<comment type="subunit">
    <text evidence="5">Acetyl-CoA carboxylase is a heterotetramer composed of biotin carboxyl carrier protein (AccB), biotin carboxylase (AccC) and two subunits of ACCase subunit beta/alpha.</text>
</comment>
<evidence type="ECO:0000256" key="10">
    <source>
        <dbReference type="ARBA" id="ARBA00022771"/>
    </source>
</evidence>
<dbReference type="GO" id="GO:0005524">
    <property type="term" value="F:ATP binding"/>
    <property type="evidence" value="ECO:0007669"/>
    <property type="project" value="UniProtKB-KW"/>
</dbReference>
<comment type="function">
    <text evidence="17">Component of the acetyl coenzyme A carboxylase (ACC) complex. First, biotin carboxylase catalyzes the carboxylation of biotin on its carrier protein (BCCP) and then the CO(2) group is transferred by the carboxyltransferase to acetyl-CoA to form malonyl-CoA.</text>
</comment>
<dbReference type="EMBL" id="JX262387">
    <property type="protein sequence ID" value="AFU65907.1"/>
    <property type="molecule type" value="Genomic_DNA"/>
</dbReference>
<dbReference type="EC" id="2.1.3.15" evidence="17"/>
<dbReference type="HAMAP" id="MF_00823">
    <property type="entry name" value="AcetylCoA_CT_alpha"/>
    <property type="match status" value="1"/>
</dbReference>
<dbReference type="Pfam" id="PF01039">
    <property type="entry name" value="Carboxyl_trans"/>
    <property type="match status" value="1"/>
</dbReference>
<dbReference type="GO" id="GO:0016743">
    <property type="term" value="F:carboxyl- or carbamoyltransferase activity"/>
    <property type="evidence" value="ECO:0007669"/>
    <property type="project" value="UniProtKB-UniRule"/>
</dbReference>
<evidence type="ECO:0000256" key="2">
    <source>
        <dbReference type="ARBA" id="ARBA00004956"/>
    </source>
</evidence>
<keyword evidence="18" id="KW-0862">Zinc</keyword>
<comment type="similarity">
    <text evidence="4">In the N-terminal section; belongs to the AccD/PCCB family.</text>
</comment>
<evidence type="ECO:0000256" key="17">
    <source>
        <dbReference type="HAMAP-Rule" id="MF_00823"/>
    </source>
</evidence>
<gene>
    <name evidence="22" type="primary">dacP3</name>
    <name evidence="17" type="synonym">accA</name>
    <name evidence="18" type="synonym">accD</name>
</gene>
<evidence type="ECO:0000256" key="18">
    <source>
        <dbReference type="HAMAP-Rule" id="MF_01395"/>
    </source>
</evidence>
<comment type="subcellular location">
    <subcellularLocation>
        <location evidence="1 17">Cytoplasm</location>
    </subcellularLocation>
</comment>
<protein>
    <recommendedName>
        <fullName evidence="17 18">Multifunctional fusion protein</fullName>
    </recommendedName>
    <domain>
        <recommendedName>
            <fullName evidence="17">Acetyl-coenzyme A carboxylase carboxyl transferase subunit alpha</fullName>
            <shortName evidence="17">ACCase subunit alpha</shortName>
            <shortName evidence="17">Acetyl-CoA carboxylase carboxyltransferase subunit alpha</shortName>
            <ecNumber evidence="17">2.1.3.15</ecNumber>
        </recommendedName>
    </domain>
    <domain>
        <recommendedName>
            <fullName evidence="18">Acetyl-coenzyme A carboxylase carboxyl transferase subunit beta</fullName>
            <shortName evidence="18">ACCase subunit beta</shortName>
            <shortName evidence="18">Acetyl-CoA carboxylase carboxyltransferase subunit beta</shortName>
        </recommendedName>
    </domain>
</protein>
<dbReference type="InterPro" id="IPR034733">
    <property type="entry name" value="AcCoA_carboxyl_beta"/>
</dbReference>
<feature type="zinc finger region" description="C4-type" evidence="18">
    <location>
        <begin position="20"/>
        <end position="42"/>
    </location>
</feature>
<comment type="similarity">
    <text evidence="17">Belongs to the AccA family.</text>
</comment>
<feature type="domain" description="CoA carboxyltransferase N-terminal" evidence="20">
    <location>
        <begin position="16"/>
        <end position="285"/>
    </location>
</feature>
<feature type="binding site" evidence="18">
    <location>
        <position position="42"/>
    </location>
    <ligand>
        <name>Zn(2+)</name>
        <dbReference type="ChEBI" id="CHEBI:29105"/>
    </ligand>
</feature>
<dbReference type="AlphaFoldDB" id="K4I6B5"/>
<feature type="binding site" evidence="18">
    <location>
        <position position="39"/>
    </location>
    <ligand>
        <name>Zn(2+)</name>
        <dbReference type="ChEBI" id="CHEBI:29105"/>
    </ligand>
</feature>